<dbReference type="AlphaFoldDB" id="A0A3D9HYA2"/>
<keyword evidence="3" id="KW-1185">Reference proteome</keyword>
<name>A0A3D9HYA2_9PROT</name>
<organism evidence="2 3">
    <name type="scientific">Aestuariispira insulae</name>
    <dbReference type="NCBI Taxonomy" id="1461337"/>
    <lineage>
        <taxon>Bacteria</taxon>
        <taxon>Pseudomonadati</taxon>
        <taxon>Pseudomonadota</taxon>
        <taxon>Alphaproteobacteria</taxon>
        <taxon>Rhodospirillales</taxon>
        <taxon>Kiloniellaceae</taxon>
        <taxon>Aestuariispira</taxon>
    </lineage>
</organism>
<dbReference type="RefSeq" id="WP_115935405.1">
    <property type="nucleotide sequence ID" value="NZ_QRDW01000001.1"/>
</dbReference>
<evidence type="ECO:0000313" key="2">
    <source>
        <dbReference type="EMBL" id="RED54341.1"/>
    </source>
</evidence>
<evidence type="ECO:0000313" key="3">
    <source>
        <dbReference type="Proteomes" id="UP000256845"/>
    </source>
</evidence>
<protein>
    <submittedName>
        <fullName evidence="2">PAS domain-containing protein</fullName>
    </submittedName>
</protein>
<dbReference type="InterPro" id="IPR009922">
    <property type="entry name" value="DUF1457"/>
</dbReference>
<dbReference type="Pfam" id="PF07310">
    <property type="entry name" value="PAS_5"/>
    <property type="match status" value="1"/>
</dbReference>
<feature type="compositionally biased region" description="Polar residues" evidence="1">
    <location>
        <begin position="1"/>
        <end position="14"/>
    </location>
</feature>
<feature type="region of interest" description="Disordered" evidence="1">
    <location>
        <begin position="1"/>
        <end position="31"/>
    </location>
</feature>
<gene>
    <name evidence="2" type="ORF">DFP90_1011144</name>
</gene>
<accession>A0A3D9HYA2</accession>
<reference evidence="2 3" key="1">
    <citation type="submission" date="2018-07" db="EMBL/GenBank/DDBJ databases">
        <title>Genomic Encyclopedia of Type Strains, Phase III (KMG-III): the genomes of soil and plant-associated and newly described type strains.</title>
        <authorList>
            <person name="Whitman W."/>
        </authorList>
    </citation>
    <scope>NUCLEOTIDE SEQUENCE [LARGE SCALE GENOMIC DNA]</scope>
    <source>
        <strain evidence="2 3">CECT 8488</strain>
    </source>
</reference>
<proteinExistence type="predicted"/>
<dbReference type="EMBL" id="QRDW01000001">
    <property type="protein sequence ID" value="RED54341.1"/>
    <property type="molecule type" value="Genomic_DNA"/>
</dbReference>
<evidence type="ECO:0000256" key="1">
    <source>
        <dbReference type="SAM" id="MobiDB-lite"/>
    </source>
</evidence>
<dbReference type="OrthoDB" id="8449511at2"/>
<comment type="caution">
    <text evidence="2">The sequence shown here is derived from an EMBL/GenBank/DDBJ whole genome shotgun (WGS) entry which is preliminary data.</text>
</comment>
<dbReference type="Proteomes" id="UP000256845">
    <property type="component" value="Unassembled WGS sequence"/>
</dbReference>
<sequence length="217" mass="24713">MPQNRQADARQTLSGDLKQEKPFRPPLQEPLIRDESLWETARSLASGDMAACDDLLKKLGSPPPKLIWNPDPDELPHPEFSLLMQWWQETKGDRPAPSPEDVDPLHLVKLLGHLILTDVCDEGENFHVRLYGSQIGKTVEDLTGKDLKTIWTPLRHYFIANYRAICLRPEPLYSLHTPALNINLSAWDRLILPLMEGDKVKRIMIGIFATDRQPLDG</sequence>